<evidence type="ECO:0000313" key="3">
    <source>
        <dbReference type="Proteomes" id="UP000234681"/>
    </source>
</evidence>
<evidence type="ECO:0000313" key="2">
    <source>
        <dbReference type="EMBL" id="EDL92491.1"/>
    </source>
</evidence>
<accession>A6IZ14</accession>
<gene>
    <name evidence="2" type="ORF">rCG_51319</name>
</gene>
<evidence type="ECO:0000256" key="1">
    <source>
        <dbReference type="SAM" id="MobiDB-lite"/>
    </source>
</evidence>
<proteinExistence type="predicted"/>
<reference evidence="3" key="1">
    <citation type="submission" date="2005-09" db="EMBL/GenBank/DDBJ databases">
        <authorList>
            <person name="Mural R.J."/>
            <person name="Li P.W."/>
            <person name="Adams M.D."/>
            <person name="Amanatides P.G."/>
            <person name="Baden-Tillson H."/>
            <person name="Barnstead M."/>
            <person name="Chin S.H."/>
            <person name="Dew I."/>
            <person name="Evans C.A."/>
            <person name="Ferriera S."/>
            <person name="Flanigan M."/>
            <person name="Fosler C."/>
            <person name="Glodek A."/>
            <person name="Gu Z."/>
            <person name="Holt R.A."/>
            <person name="Jennings D."/>
            <person name="Kraft C.L."/>
            <person name="Lu F."/>
            <person name="Nguyen T."/>
            <person name="Nusskern D.R."/>
            <person name="Pfannkoch C.M."/>
            <person name="Sitter C."/>
            <person name="Sutton G.G."/>
            <person name="Venter J.C."/>
            <person name="Wang Z."/>
            <person name="Woodage T."/>
            <person name="Zheng X.H."/>
            <person name="Zhong F."/>
        </authorList>
    </citation>
    <scope>NUCLEOTIDE SEQUENCE [LARGE SCALE GENOMIC DNA]</scope>
    <source>
        <strain>BN</strain>
        <strain evidence="3">Sprague-Dawley</strain>
    </source>
</reference>
<feature type="region of interest" description="Disordered" evidence="1">
    <location>
        <begin position="1"/>
        <end position="35"/>
    </location>
</feature>
<dbReference type="AlphaFoldDB" id="A6IZ14"/>
<dbReference type="Proteomes" id="UP000234681">
    <property type="component" value="Chromosome 19"/>
</dbReference>
<dbReference type="EMBL" id="CH473972">
    <property type="protein sequence ID" value="EDL92491.1"/>
    <property type="molecule type" value="Genomic_DNA"/>
</dbReference>
<organism evidence="2 3">
    <name type="scientific">Rattus norvegicus</name>
    <name type="common">Rat</name>
    <dbReference type="NCBI Taxonomy" id="10116"/>
    <lineage>
        <taxon>Eukaryota</taxon>
        <taxon>Metazoa</taxon>
        <taxon>Chordata</taxon>
        <taxon>Craniata</taxon>
        <taxon>Vertebrata</taxon>
        <taxon>Euteleostomi</taxon>
        <taxon>Mammalia</taxon>
        <taxon>Eutheria</taxon>
        <taxon>Euarchontoglires</taxon>
        <taxon>Glires</taxon>
        <taxon>Rodentia</taxon>
        <taxon>Myomorpha</taxon>
        <taxon>Muroidea</taxon>
        <taxon>Muridae</taxon>
        <taxon>Murinae</taxon>
        <taxon>Rattus</taxon>
    </lineage>
</organism>
<protein>
    <submittedName>
        <fullName evidence="2">RCG51319</fullName>
    </submittedName>
</protein>
<feature type="compositionally biased region" description="Low complexity" evidence="1">
    <location>
        <begin position="1"/>
        <end position="14"/>
    </location>
</feature>
<name>A6IZ14_RAT</name>
<sequence>MKPQAPAPGSAPGANRTPSGFTEMQKPCPGSRPLLGTEQCHGGDNGLCLAGCENIRRAWLHCGRIKFK</sequence>